<dbReference type="PANTHER" id="PTHR24373:SF398">
    <property type="entry name" value="LEUCINE-RICH REPEAT-CONTAINING G-PROTEIN COUPLED RECEPTOR 6"/>
    <property type="match status" value="1"/>
</dbReference>
<evidence type="ECO:0000313" key="6">
    <source>
        <dbReference type="EMBL" id="EEN41583.1"/>
    </source>
</evidence>
<organism>
    <name type="scientific">Branchiostoma floridae</name>
    <name type="common">Florida lancelet</name>
    <name type="synonym">Amphioxus</name>
    <dbReference type="NCBI Taxonomy" id="7739"/>
    <lineage>
        <taxon>Eukaryota</taxon>
        <taxon>Metazoa</taxon>
        <taxon>Chordata</taxon>
        <taxon>Cephalochordata</taxon>
        <taxon>Leptocardii</taxon>
        <taxon>Amphioxiformes</taxon>
        <taxon>Branchiostomatidae</taxon>
        <taxon>Branchiostoma</taxon>
    </lineage>
</organism>
<dbReference type="Gene3D" id="3.80.10.10">
    <property type="entry name" value="Ribonuclease Inhibitor"/>
    <property type="match status" value="2"/>
</dbReference>
<evidence type="ECO:0000256" key="1">
    <source>
        <dbReference type="ARBA" id="ARBA00022614"/>
    </source>
</evidence>
<dbReference type="eggNOG" id="KOG4237">
    <property type="taxonomic scope" value="Eukaryota"/>
</dbReference>
<dbReference type="SUPFAM" id="SSF52058">
    <property type="entry name" value="L domain-like"/>
    <property type="match status" value="1"/>
</dbReference>
<evidence type="ECO:0000256" key="4">
    <source>
        <dbReference type="SAM" id="SignalP"/>
    </source>
</evidence>
<gene>
    <name evidence="6" type="ORF">BRAFLDRAFT_111808</name>
</gene>
<dbReference type="InterPro" id="IPR050328">
    <property type="entry name" value="Dev_Immune_Receptor"/>
</dbReference>
<feature type="domain" description="LRRCT" evidence="5">
    <location>
        <begin position="229"/>
        <end position="278"/>
    </location>
</feature>
<reference evidence="6" key="1">
    <citation type="journal article" date="2008" name="Nature">
        <title>The amphioxus genome and the evolution of the chordate karyotype.</title>
        <authorList>
            <consortium name="US DOE Joint Genome Institute (JGI-PGF)"/>
            <person name="Putnam N.H."/>
            <person name="Butts T."/>
            <person name="Ferrier D.E.K."/>
            <person name="Furlong R.F."/>
            <person name="Hellsten U."/>
            <person name="Kawashima T."/>
            <person name="Robinson-Rechavi M."/>
            <person name="Shoguchi E."/>
            <person name="Terry A."/>
            <person name="Yu J.-K."/>
            <person name="Benito-Gutierrez E.L."/>
            <person name="Dubchak I."/>
            <person name="Garcia-Fernandez J."/>
            <person name="Gibson-Brown J.J."/>
            <person name="Grigoriev I.V."/>
            <person name="Horton A.C."/>
            <person name="de Jong P.J."/>
            <person name="Jurka J."/>
            <person name="Kapitonov V.V."/>
            <person name="Kohara Y."/>
            <person name="Kuroki Y."/>
            <person name="Lindquist E."/>
            <person name="Lucas S."/>
            <person name="Osoegawa K."/>
            <person name="Pennacchio L.A."/>
            <person name="Salamov A.A."/>
            <person name="Satou Y."/>
            <person name="Sauka-Spengler T."/>
            <person name="Schmutz J."/>
            <person name="Shin-I T."/>
            <person name="Toyoda A."/>
            <person name="Bronner-Fraser M."/>
            <person name="Fujiyama A."/>
            <person name="Holland L.Z."/>
            <person name="Holland P.W.H."/>
            <person name="Satoh N."/>
            <person name="Rokhsar D.S."/>
        </authorList>
    </citation>
    <scope>NUCLEOTIDE SEQUENCE [LARGE SCALE GENOMIC DNA]</scope>
    <source>
        <strain evidence="6">S238N-H82</strain>
        <tissue evidence="6">Testes</tissue>
    </source>
</reference>
<dbReference type="PANTHER" id="PTHR24373">
    <property type="entry name" value="SLIT RELATED LEUCINE-RICH REPEAT NEURONAL PROTEIN"/>
    <property type="match status" value="1"/>
</dbReference>
<dbReference type="EMBL" id="GG666828">
    <property type="protein sequence ID" value="EEN41583.1"/>
    <property type="molecule type" value="Genomic_DNA"/>
</dbReference>
<accession>C4A0V4</accession>
<dbReference type="InParanoid" id="C4A0V4"/>
<dbReference type="SMART" id="SM00082">
    <property type="entry name" value="LRRCT"/>
    <property type="match status" value="1"/>
</dbReference>
<keyword evidence="1" id="KW-0433">Leucine-rich repeat</keyword>
<dbReference type="InterPro" id="IPR001611">
    <property type="entry name" value="Leu-rich_rpt"/>
</dbReference>
<name>C4A0V4_BRAFL</name>
<feature type="chain" id="PRO_5002937430" description="LRRCT domain-containing protein" evidence="4">
    <location>
        <begin position="26"/>
        <end position="659"/>
    </location>
</feature>
<dbReference type="Pfam" id="PF01463">
    <property type="entry name" value="LRRCT"/>
    <property type="match status" value="1"/>
</dbReference>
<evidence type="ECO:0000256" key="3">
    <source>
        <dbReference type="ARBA" id="ARBA00022737"/>
    </source>
</evidence>
<evidence type="ECO:0000259" key="5">
    <source>
        <dbReference type="SMART" id="SM00082"/>
    </source>
</evidence>
<dbReference type="SMART" id="SM00369">
    <property type="entry name" value="LRR_TYP"/>
    <property type="match status" value="7"/>
</dbReference>
<dbReference type="Pfam" id="PF13855">
    <property type="entry name" value="LRR_8"/>
    <property type="match status" value="2"/>
</dbReference>
<dbReference type="InterPro" id="IPR003591">
    <property type="entry name" value="Leu-rich_rpt_typical-subtyp"/>
</dbReference>
<dbReference type="InterPro" id="IPR032675">
    <property type="entry name" value="LRR_dom_sf"/>
</dbReference>
<keyword evidence="3" id="KW-0677">Repeat</keyword>
<protein>
    <recommendedName>
        <fullName evidence="5">LRRCT domain-containing protein</fullName>
    </recommendedName>
</protein>
<dbReference type="InterPro" id="IPR000483">
    <property type="entry name" value="Cys-rich_flank_reg_C"/>
</dbReference>
<feature type="signal peptide" evidence="4">
    <location>
        <begin position="1"/>
        <end position="25"/>
    </location>
</feature>
<dbReference type="AlphaFoldDB" id="C4A0V4"/>
<sequence length="659" mass="72365">MGRKLQHLLMFLLIILKEPNMQVDGCRCAPSPYCKCLNNQGLTSIPQSLPASIKQLELKRNQITMIQSGAFANVSRLQELNLASNKIKTIQEGAIANLPQLKELILYYNQITIIEEGTFVNLPQLKEVHLFESQITMIEAGSFVKLPQLQKLWLYNNQITIIQTGTFIDLPQLQELYLFNSQITMLQDGAFGNLPKLRLLDLSLNKMSAISPLAFGLLPSNLVIKLGRNPWQCDCKMAPLRLDSTEFLTFKDQIFCTEPANLRGQKFRDVNPEDLVCPETTTSALPVDVQVTLKFNNSYKGTTAGSTVKNKKNKTRSTVASPLKSNSFHADTRATSINYNNCTAAGSTVGPAKKRAKTTVIISSTVKTTSDKPETKRSHTDTQITSNDYYNSTTADLKAGIALVVTMILTIWCKRRTKYPPPNSSSGPHSIIALRRLNMTGTVVINGHYYQTGPGQSQTITQSHANTTPVAVASGHDHQYEDIDRHTNLRQGQSQTITDSNTNTVATVMSAHDHQYEDVDNHHNQADQGQSLVNTKPLIVGNLSHDEVLAALKPNPMYVGVGASAKDQTSTAMISGQGQTGQGHSQAITEQYTNTTAAGVVTSGHDHQYIHVDNDHDQTGQGHSQAISESLEARNLSYGTGPTASQQNSLYKVVGQYDP</sequence>
<proteinExistence type="predicted"/>
<evidence type="ECO:0000256" key="2">
    <source>
        <dbReference type="ARBA" id="ARBA00022729"/>
    </source>
</evidence>
<keyword evidence="2 4" id="KW-0732">Signal</keyword>